<dbReference type="SUPFAM" id="SSF54106">
    <property type="entry name" value="LysM domain"/>
    <property type="match status" value="2"/>
</dbReference>
<dbReference type="PANTHER" id="PTHR21666">
    <property type="entry name" value="PEPTIDASE-RELATED"/>
    <property type="match status" value="1"/>
</dbReference>
<feature type="domain" description="LysM" evidence="3">
    <location>
        <begin position="175"/>
        <end position="219"/>
    </location>
</feature>
<dbReference type="CDD" id="cd12797">
    <property type="entry name" value="M23_peptidase"/>
    <property type="match status" value="1"/>
</dbReference>
<evidence type="ECO:0000256" key="2">
    <source>
        <dbReference type="SAM" id="MobiDB-lite"/>
    </source>
</evidence>
<dbReference type="Pfam" id="PF01476">
    <property type="entry name" value="LysM"/>
    <property type="match status" value="2"/>
</dbReference>
<dbReference type="InterPro" id="IPR050570">
    <property type="entry name" value="Cell_wall_metabolism_enzyme"/>
</dbReference>
<keyword evidence="5" id="KW-1185">Reference proteome</keyword>
<dbReference type="InterPro" id="IPR016047">
    <property type="entry name" value="M23ase_b-sheet_dom"/>
</dbReference>
<feature type="region of interest" description="Disordered" evidence="2">
    <location>
        <begin position="37"/>
        <end position="93"/>
    </location>
</feature>
<sequence length="507" mass="51203">MRTIVESSSPYCVSRVLVLLMVGFGVANCSTDSTRLAESPLQNPYAGGGRPSYETTGSVSGGQRAPVGRVDSRPLGQPVAAQPLPPPSASSPNYASYGAPVSYGAPPASHQGAVAGGGVAGGGRGLGSYQPSQAAAPQPAYERVASADVTGAVPRLQTAKPMTAAAPGWQWEGGTPVTVAPGDSFASLSKRYGVPANVIAEANGLAPTATLHAGRRLVIPRYAGPSTAAAAPTAAAPAVQPASAPGPRTAAGTVHVVGPGDTMIGISKRYQVKIGDLAAANNIQPHAMLKLGDRLVIPGRGGRTAFVPPPPPVAAAPPAAQAPVAPPPAPSRTAAAPPAVPPPAPAPQQTKLASLEPQATASVHRTSVADPPVDDDREARNGALSFRWPVKGRVIAGFGKTNGQQNDGINLAVPEGTAVRAAEDGIVAYAGSELKGYGNLVLIRHANGFVTAYAHNSELLVKRNDQVRRGQVIAKSGQTGSVSAPQLHFEIRKGSAPVDPVPHLPGA</sequence>
<accession>A0ABW5AF91</accession>
<dbReference type="SMART" id="SM00257">
    <property type="entry name" value="LysM"/>
    <property type="match status" value="2"/>
</dbReference>
<evidence type="ECO:0000259" key="3">
    <source>
        <dbReference type="PROSITE" id="PS51782"/>
    </source>
</evidence>
<feature type="domain" description="LysM" evidence="3">
    <location>
        <begin position="253"/>
        <end position="297"/>
    </location>
</feature>
<dbReference type="CDD" id="cd00118">
    <property type="entry name" value="LysM"/>
    <property type="match status" value="2"/>
</dbReference>
<dbReference type="PANTHER" id="PTHR21666:SF263">
    <property type="entry name" value="MUREIN HYDROLASE ACTIVATOR NLPD"/>
    <property type="match status" value="1"/>
</dbReference>
<comment type="similarity">
    <text evidence="1">Belongs to the E.coli NlpD/Haemophilus LppB family.</text>
</comment>
<gene>
    <name evidence="4" type="ORF">ACFSOX_01515</name>
</gene>
<dbReference type="SUPFAM" id="SSF51261">
    <property type="entry name" value="Duplicated hybrid motif"/>
    <property type="match status" value="1"/>
</dbReference>
<dbReference type="PROSITE" id="PS51782">
    <property type="entry name" value="LYSM"/>
    <property type="match status" value="2"/>
</dbReference>
<reference evidence="5" key="1">
    <citation type="journal article" date="2019" name="Int. J. Syst. Evol. Microbiol.">
        <title>The Global Catalogue of Microorganisms (GCM) 10K type strain sequencing project: providing services to taxonomists for standard genome sequencing and annotation.</title>
        <authorList>
            <consortium name="The Broad Institute Genomics Platform"/>
            <consortium name="The Broad Institute Genome Sequencing Center for Infectious Disease"/>
            <person name="Wu L."/>
            <person name="Ma J."/>
        </authorList>
    </citation>
    <scope>NUCLEOTIDE SEQUENCE [LARGE SCALE GENOMIC DNA]</scope>
    <source>
        <strain evidence="5">CGMCC 1.6774</strain>
    </source>
</reference>
<dbReference type="EMBL" id="JBHUIW010000001">
    <property type="protein sequence ID" value="MFD2180816.1"/>
    <property type="molecule type" value="Genomic_DNA"/>
</dbReference>
<feature type="region of interest" description="Disordered" evidence="2">
    <location>
        <begin position="307"/>
        <end position="376"/>
    </location>
</feature>
<proteinExistence type="inferred from homology"/>
<dbReference type="InterPro" id="IPR036779">
    <property type="entry name" value="LysM_dom_sf"/>
</dbReference>
<dbReference type="Gene3D" id="2.70.70.10">
    <property type="entry name" value="Glucose Permease (Domain IIA)"/>
    <property type="match status" value="1"/>
</dbReference>
<dbReference type="InterPro" id="IPR011055">
    <property type="entry name" value="Dup_hybrid_motif"/>
</dbReference>
<evidence type="ECO:0000256" key="1">
    <source>
        <dbReference type="ARBA" id="ARBA00038420"/>
    </source>
</evidence>
<dbReference type="Proteomes" id="UP001597314">
    <property type="component" value="Unassembled WGS sequence"/>
</dbReference>
<organism evidence="4 5">
    <name type="scientific">Rhodoplanes azumiensis</name>
    <dbReference type="NCBI Taxonomy" id="1897628"/>
    <lineage>
        <taxon>Bacteria</taxon>
        <taxon>Pseudomonadati</taxon>
        <taxon>Pseudomonadota</taxon>
        <taxon>Alphaproteobacteria</taxon>
        <taxon>Hyphomicrobiales</taxon>
        <taxon>Nitrobacteraceae</taxon>
        <taxon>Rhodoplanes</taxon>
    </lineage>
</organism>
<evidence type="ECO:0000313" key="4">
    <source>
        <dbReference type="EMBL" id="MFD2180816.1"/>
    </source>
</evidence>
<dbReference type="RefSeq" id="WP_378476020.1">
    <property type="nucleotide sequence ID" value="NZ_JBHUIW010000001.1"/>
</dbReference>
<dbReference type="InterPro" id="IPR018392">
    <property type="entry name" value="LysM"/>
</dbReference>
<protein>
    <submittedName>
        <fullName evidence="4">Peptidoglycan DD-metalloendopeptidase family protein</fullName>
    </submittedName>
</protein>
<feature type="compositionally biased region" description="Polar residues" evidence="2">
    <location>
        <begin position="348"/>
        <end position="365"/>
    </location>
</feature>
<evidence type="ECO:0000313" key="5">
    <source>
        <dbReference type="Proteomes" id="UP001597314"/>
    </source>
</evidence>
<dbReference type="Gene3D" id="3.10.350.10">
    <property type="entry name" value="LysM domain"/>
    <property type="match status" value="2"/>
</dbReference>
<comment type="caution">
    <text evidence="4">The sequence shown here is derived from an EMBL/GenBank/DDBJ whole genome shotgun (WGS) entry which is preliminary data.</text>
</comment>
<dbReference type="Pfam" id="PF01551">
    <property type="entry name" value="Peptidase_M23"/>
    <property type="match status" value="1"/>
</dbReference>
<name>A0ABW5AF91_9BRAD</name>